<dbReference type="SMART" id="SM00248">
    <property type="entry name" value="ANK"/>
    <property type="match status" value="4"/>
</dbReference>
<dbReference type="InterPro" id="IPR052076">
    <property type="entry name" value="TRP_cation_channel"/>
</dbReference>
<dbReference type="InterPro" id="IPR002110">
    <property type="entry name" value="Ankyrin_rpt"/>
</dbReference>
<dbReference type="GO" id="GO:0022857">
    <property type="term" value="F:transmembrane transporter activity"/>
    <property type="evidence" value="ECO:0007669"/>
    <property type="project" value="TreeGrafter"/>
</dbReference>
<protein>
    <submittedName>
        <fullName evidence="11">ANK_REP_REGION domain-containing protein</fullName>
    </submittedName>
</protein>
<name>A0A1I8FMW0_9PLAT</name>
<dbReference type="Gene3D" id="1.25.40.20">
    <property type="entry name" value="Ankyrin repeat-containing domain"/>
    <property type="match status" value="1"/>
</dbReference>
<evidence type="ECO:0000256" key="2">
    <source>
        <dbReference type="ARBA" id="ARBA00022606"/>
    </source>
</evidence>
<dbReference type="Proteomes" id="UP000095280">
    <property type="component" value="Unplaced"/>
</dbReference>
<dbReference type="GO" id="GO:0034220">
    <property type="term" value="P:monoatomic ion transmembrane transport"/>
    <property type="evidence" value="ECO:0007669"/>
    <property type="project" value="UniProtKB-KW"/>
</dbReference>
<evidence type="ECO:0000256" key="6">
    <source>
        <dbReference type="ARBA" id="ARBA00023180"/>
    </source>
</evidence>
<organism evidence="10 11">
    <name type="scientific">Macrostomum lignano</name>
    <dbReference type="NCBI Taxonomy" id="282301"/>
    <lineage>
        <taxon>Eukaryota</taxon>
        <taxon>Metazoa</taxon>
        <taxon>Spiralia</taxon>
        <taxon>Lophotrochozoa</taxon>
        <taxon>Platyhelminthes</taxon>
        <taxon>Rhabditophora</taxon>
        <taxon>Macrostomorpha</taxon>
        <taxon>Macrostomida</taxon>
        <taxon>Macrostomidae</taxon>
        <taxon>Macrostomum</taxon>
    </lineage>
</organism>
<keyword evidence="9" id="KW-0472">Membrane</keyword>
<reference evidence="11" key="1">
    <citation type="submission" date="2016-11" db="UniProtKB">
        <authorList>
            <consortium name="WormBaseParasite"/>
        </authorList>
    </citation>
    <scope>IDENTIFICATION</scope>
</reference>
<keyword evidence="3" id="KW-0677">Repeat</keyword>
<evidence type="ECO:0000313" key="11">
    <source>
        <dbReference type="WBParaSite" id="maker-unitig_39425-snap-gene-0.2-mRNA-1"/>
    </source>
</evidence>
<accession>A0A1I8FMW0</accession>
<evidence type="ECO:0000256" key="8">
    <source>
        <dbReference type="SAM" id="MobiDB-lite"/>
    </source>
</evidence>
<proteinExistence type="predicted"/>
<evidence type="ECO:0000256" key="3">
    <source>
        <dbReference type="ARBA" id="ARBA00022737"/>
    </source>
</evidence>
<keyword evidence="9" id="KW-0812">Transmembrane</keyword>
<feature type="transmembrane region" description="Helical" evidence="9">
    <location>
        <begin position="396"/>
        <end position="418"/>
    </location>
</feature>
<evidence type="ECO:0000256" key="7">
    <source>
        <dbReference type="ARBA" id="ARBA00023303"/>
    </source>
</evidence>
<evidence type="ECO:0000256" key="1">
    <source>
        <dbReference type="ARBA" id="ARBA00022448"/>
    </source>
</evidence>
<keyword evidence="1" id="KW-0813">Transport</keyword>
<dbReference type="InterPro" id="IPR036770">
    <property type="entry name" value="Ankyrin_rpt-contain_sf"/>
</dbReference>
<dbReference type="WBParaSite" id="maker-unitig_39425-snap-gene-0.2-mRNA-1">
    <property type="protein sequence ID" value="maker-unitig_39425-snap-gene-0.2-mRNA-1"/>
    <property type="gene ID" value="maker-unitig_39425-snap-gene-0.2"/>
</dbReference>
<keyword evidence="6" id="KW-0325">Glycoprotein</keyword>
<feature type="region of interest" description="Disordered" evidence="8">
    <location>
        <begin position="36"/>
        <end position="56"/>
    </location>
</feature>
<dbReference type="PANTHER" id="PTHR47143:SF1">
    <property type="entry name" value="ION_TRANS DOMAIN-CONTAINING PROTEIN"/>
    <property type="match status" value="1"/>
</dbReference>
<keyword evidence="9" id="KW-1133">Transmembrane helix</keyword>
<keyword evidence="2" id="KW-0716">Sensory transduction</keyword>
<keyword evidence="7" id="KW-0407">Ion channel</keyword>
<evidence type="ECO:0000256" key="4">
    <source>
        <dbReference type="ARBA" id="ARBA00023043"/>
    </source>
</evidence>
<evidence type="ECO:0000256" key="5">
    <source>
        <dbReference type="ARBA" id="ARBA00023065"/>
    </source>
</evidence>
<sequence length="431" mass="48027">TERAGQLRRPPLHEAVASDRPLAVRAAAETCAEPNVLARATKTAPANSPRPARMKPDSLHCRALRPLDESPRHGGGNLPLHLAVTSGDTDDLPPALPCSWRRRLTLRRAVQSFEHDPSANVELPDCQEDTCCCVQLDRQLWTAFEPCWRTELMFRLQCERMTGLFTNETSLVKVRRTAQSEGHIRVHPAALRHQKGYMAVTNVLLKLGAECYVLNLDFSSPLHFAARYADLTLVATGRVSRAAPGCEGRHAKVVGLLLQRGSVLLKDTNGKHSLHLVAKQGHIDVAKLILAVNHGNYRRKNRLEVVCPVPQSFKTPTVCCFLTTPPSPAKREVVAAVIQHERWKEILWNVGPNHCPIFETGQVPAGAMLMFDQVDLLTHPLCTAYLSMKWRQYGCWFHNINLLLYILFLAAITTFVSIHPVDTAHGGHRID</sequence>
<dbReference type="SUPFAM" id="SSF48403">
    <property type="entry name" value="Ankyrin repeat"/>
    <property type="match status" value="1"/>
</dbReference>
<keyword evidence="5" id="KW-0406">Ion transport</keyword>
<dbReference type="GO" id="GO:1902495">
    <property type="term" value="C:transmembrane transporter complex"/>
    <property type="evidence" value="ECO:0007669"/>
    <property type="project" value="TreeGrafter"/>
</dbReference>
<keyword evidence="10" id="KW-1185">Reference proteome</keyword>
<keyword evidence="4" id="KW-0040">ANK repeat</keyword>
<evidence type="ECO:0000313" key="10">
    <source>
        <dbReference type="Proteomes" id="UP000095280"/>
    </source>
</evidence>
<dbReference type="PANTHER" id="PTHR47143">
    <property type="entry name" value="TRANSIENT RECEPTOR POTENTIAL CATION CHANNEL PROTEIN PAINLESS"/>
    <property type="match status" value="1"/>
</dbReference>
<dbReference type="AlphaFoldDB" id="A0A1I8FMW0"/>
<evidence type="ECO:0000256" key="9">
    <source>
        <dbReference type="SAM" id="Phobius"/>
    </source>
</evidence>